<dbReference type="eggNOG" id="COG1835">
    <property type="taxonomic scope" value="Bacteria"/>
</dbReference>
<keyword evidence="1" id="KW-0812">Transmembrane</keyword>
<feature type="transmembrane region" description="Helical" evidence="1">
    <location>
        <begin position="188"/>
        <end position="205"/>
    </location>
</feature>
<dbReference type="KEGG" id="aal:EP13_13035"/>
<organism evidence="3 4">
    <name type="scientific">Alteromonas australica</name>
    <dbReference type="NCBI Taxonomy" id="589873"/>
    <lineage>
        <taxon>Bacteria</taxon>
        <taxon>Pseudomonadati</taxon>
        <taxon>Pseudomonadota</taxon>
        <taxon>Gammaproteobacteria</taxon>
        <taxon>Alteromonadales</taxon>
        <taxon>Alteromonadaceae</taxon>
        <taxon>Alteromonas/Salinimonas group</taxon>
        <taxon>Alteromonas</taxon>
    </lineage>
</organism>
<accession>A0A075NXY1</accession>
<reference evidence="3 4" key="1">
    <citation type="submission" date="2014-06" db="EMBL/GenBank/DDBJ databases">
        <title>Genomes of Alteromonas australica, a world apart.</title>
        <authorList>
            <person name="Gonzaga A."/>
            <person name="Lopez-Perez M."/>
            <person name="Rodriguez-Valera F."/>
        </authorList>
    </citation>
    <scope>NUCLEOTIDE SEQUENCE [LARGE SCALE GENOMIC DNA]</scope>
    <source>
        <strain evidence="3 4">H 17</strain>
    </source>
</reference>
<feature type="transmembrane region" description="Helical" evidence="1">
    <location>
        <begin position="21"/>
        <end position="40"/>
    </location>
</feature>
<dbReference type="PANTHER" id="PTHR36927">
    <property type="entry name" value="BLR4337 PROTEIN"/>
    <property type="match status" value="1"/>
</dbReference>
<dbReference type="PANTHER" id="PTHR36927:SF3">
    <property type="entry name" value="GLUCANS BIOSYNTHESIS PROTEIN C"/>
    <property type="match status" value="1"/>
</dbReference>
<evidence type="ECO:0000256" key="1">
    <source>
        <dbReference type="SAM" id="Phobius"/>
    </source>
</evidence>
<feature type="transmembrane region" description="Helical" evidence="1">
    <location>
        <begin position="217"/>
        <end position="239"/>
    </location>
</feature>
<dbReference type="RefSeq" id="WP_044057619.1">
    <property type="nucleotide sequence ID" value="NZ_CBCSKJ010000002.1"/>
</dbReference>
<dbReference type="Proteomes" id="UP000056090">
    <property type="component" value="Chromosome"/>
</dbReference>
<protein>
    <recommendedName>
        <fullName evidence="2">Acyltransferase 3 domain-containing protein</fullName>
    </recommendedName>
</protein>
<feature type="transmembrane region" description="Helical" evidence="1">
    <location>
        <begin position="381"/>
        <end position="402"/>
    </location>
</feature>
<feature type="transmembrane region" description="Helical" evidence="1">
    <location>
        <begin position="96"/>
        <end position="117"/>
    </location>
</feature>
<dbReference type="GeneID" id="78255827"/>
<evidence type="ECO:0000313" key="4">
    <source>
        <dbReference type="Proteomes" id="UP000056090"/>
    </source>
</evidence>
<feature type="transmembrane region" description="Helical" evidence="1">
    <location>
        <begin position="159"/>
        <end position="176"/>
    </location>
</feature>
<feature type="transmembrane region" description="Helical" evidence="1">
    <location>
        <begin position="342"/>
        <end position="360"/>
    </location>
</feature>
<dbReference type="InterPro" id="IPR002656">
    <property type="entry name" value="Acyl_transf_3_dom"/>
</dbReference>
<dbReference type="GO" id="GO:0016747">
    <property type="term" value="F:acyltransferase activity, transferring groups other than amino-acyl groups"/>
    <property type="evidence" value="ECO:0007669"/>
    <property type="project" value="InterPro"/>
</dbReference>
<feature type="domain" description="Acyltransferase 3" evidence="2">
    <location>
        <begin position="17"/>
        <end position="359"/>
    </location>
</feature>
<evidence type="ECO:0000313" key="3">
    <source>
        <dbReference type="EMBL" id="AIF99534.1"/>
    </source>
</evidence>
<feature type="transmembrane region" description="Helical" evidence="1">
    <location>
        <begin position="246"/>
        <end position="267"/>
    </location>
</feature>
<dbReference type="InterPro" id="IPR050623">
    <property type="entry name" value="Glucan_succinyl_AcylTrfase"/>
</dbReference>
<keyword evidence="1" id="KW-0472">Membrane</keyword>
<feature type="transmembrane region" description="Helical" evidence="1">
    <location>
        <begin position="313"/>
        <end position="336"/>
    </location>
</feature>
<proteinExistence type="predicted"/>
<feature type="transmembrane region" description="Helical" evidence="1">
    <location>
        <begin position="279"/>
        <end position="301"/>
    </location>
</feature>
<gene>
    <name evidence="3" type="ORF">EP13_13035</name>
</gene>
<dbReference type="Pfam" id="PF01757">
    <property type="entry name" value="Acyl_transf_3"/>
    <property type="match status" value="1"/>
</dbReference>
<name>A0A075NXY1_9ALTE</name>
<keyword evidence="4" id="KW-1185">Reference proteome</keyword>
<dbReference type="EMBL" id="CP008849">
    <property type="protein sequence ID" value="AIF99534.1"/>
    <property type="molecule type" value="Genomic_DNA"/>
</dbReference>
<evidence type="ECO:0000259" key="2">
    <source>
        <dbReference type="Pfam" id="PF01757"/>
    </source>
</evidence>
<sequence>MNTKYHTLAHSENSRIVALDYLRVFAVIVLFFFHLGMIWVPEWHFHFKQETHWFWLQHIMLLSSPWRMGLLWFVAGTSLYVMQQKYGVYFLITRRSNAILLPLLIGVYGIVPIQLFVEMTQKGAIDTSLGQFFIQFYFGANDYFEGFSSGIWHHVDVNHLWFLRSLWRFTLLLVIFNRPLAWIRGRWGNFNSAWLVLLVSLSLFASQIEDSDDKRDLYGLACLVWGYLFGSRAQFWGWLNDKRSALVVFAIVLTLLYEVGFGIGRYYPDNLLIKDTALWSYYLAKVISLFAILALANMLFVTPHPAVTKANAYVFPLYVIHQSVIIAVGYGITNWAMPAHKAMLVCAILSALICVALLLLCKYSDVAGALLGKKAKASHWLTGKVAQIAIALITLPLAFKLIGLI</sequence>
<dbReference type="AlphaFoldDB" id="A0A075NXY1"/>
<feature type="transmembrane region" description="Helical" evidence="1">
    <location>
        <begin position="52"/>
        <end position="75"/>
    </location>
</feature>
<keyword evidence="1" id="KW-1133">Transmembrane helix</keyword>